<accession>A0ABS8TFF6</accession>
<dbReference type="InterPro" id="IPR004252">
    <property type="entry name" value="Probable_transposase_24"/>
</dbReference>
<feature type="region of interest" description="Disordered" evidence="1">
    <location>
        <begin position="1"/>
        <end position="24"/>
    </location>
</feature>
<name>A0ABS8TFF6_DATST</name>
<evidence type="ECO:0000313" key="3">
    <source>
        <dbReference type="Proteomes" id="UP000823775"/>
    </source>
</evidence>
<sequence>MSDSPSSVVGTPSTPNISIGSTTGSSVSSWLVISVTWEKSSQKHSRNDKDATGYLWKDVQSNPTHKFNWHELMSSQLSRPENSCDIFKKLHKRKNGSFVDTKSKCINDKMEAIIAVTVSKSSDGSQELQEHDINHLYFDVVVTDHAAEERIKLLEEEVLHMRENQERILQARVEAEVQQRLE</sequence>
<dbReference type="EMBL" id="JACEIK010001473">
    <property type="protein sequence ID" value="MCD7469716.1"/>
    <property type="molecule type" value="Genomic_DNA"/>
</dbReference>
<evidence type="ECO:0000256" key="1">
    <source>
        <dbReference type="SAM" id="MobiDB-lite"/>
    </source>
</evidence>
<organism evidence="2 3">
    <name type="scientific">Datura stramonium</name>
    <name type="common">Jimsonweed</name>
    <name type="synonym">Common thornapple</name>
    <dbReference type="NCBI Taxonomy" id="4076"/>
    <lineage>
        <taxon>Eukaryota</taxon>
        <taxon>Viridiplantae</taxon>
        <taxon>Streptophyta</taxon>
        <taxon>Embryophyta</taxon>
        <taxon>Tracheophyta</taxon>
        <taxon>Spermatophyta</taxon>
        <taxon>Magnoliopsida</taxon>
        <taxon>eudicotyledons</taxon>
        <taxon>Gunneridae</taxon>
        <taxon>Pentapetalae</taxon>
        <taxon>asterids</taxon>
        <taxon>lamiids</taxon>
        <taxon>Solanales</taxon>
        <taxon>Solanaceae</taxon>
        <taxon>Solanoideae</taxon>
        <taxon>Datureae</taxon>
        <taxon>Datura</taxon>
    </lineage>
</organism>
<dbReference type="Pfam" id="PF03004">
    <property type="entry name" value="Transposase_24"/>
    <property type="match status" value="1"/>
</dbReference>
<dbReference type="Proteomes" id="UP000823775">
    <property type="component" value="Unassembled WGS sequence"/>
</dbReference>
<keyword evidence="3" id="KW-1185">Reference proteome</keyword>
<evidence type="ECO:0000313" key="2">
    <source>
        <dbReference type="EMBL" id="MCD7469716.1"/>
    </source>
</evidence>
<reference evidence="2 3" key="1">
    <citation type="journal article" date="2021" name="BMC Genomics">
        <title>Datura genome reveals duplications of psychoactive alkaloid biosynthetic genes and high mutation rate following tissue culture.</title>
        <authorList>
            <person name="Rajewski A."/>
            <person name="Carter-House D."/>
            <person name="Stajich J."/>
            <person name="Litt A."/>
        </authorList>
    </citation>
    <scope>NUCLEOTIDE SEQUENCE [LARGE SCALE GENOMIC DNA]</scope>
    <source>
        <strain evidence="2">AR-01</strain>
    </source>
</reference>
<protein>
    <submittedName>
        <fullName evidence="2">Uncharacterized protein</fullName>
    </submittedName>
</protein>
<gene>
    <name evidence="2" type="ORF">HAX54_008884</name>
</gene>
<proteinExistence type="predicted"/>
<comment type="caution">
    <text evidence="2">The sequence shown here is derived from an EMBL/GenBank/DDBJ whole genome shotgun (WGS) entry which is preliminary data.</text>
</comment>